<evidence type="ECO:0000256" key="3">
    <source>
        <dbReference type="ARBA" id="ARBA00022617"/>
    </source>
</evidence>
<name>A0ABW3ZGW6_9RHOB</name>
<feature type="signal peptide" evidence="9">
    <location>
        <begin position="1"/>
        <end position="23"/>
    </location>
</feature>
<evidence type="ECO:0000256" key="6">
    <source>
        <dbReference type="ARBA" id="ARBA00022982"/>
    </source>
</evidence>
<dbReference type="InterPro" id="IPR036909">
    <property type="entry name" value="Cyt_c-like_dom_sf"/>
</dbReference>
<keyword evidence="5 8" id="KW-0479">Metal-binding</keyword>
<keyword evidence="12" id="KW-1185">Reference proteome</keyword>
<evidence type="ECO:0000256" key="2">
    <source>
        <dbReference type="ARBA" id="ARBA00022448"/>
    </source>
</evidence>
<dbReference type="InterPro" id="IPR008168">
    <property type="entry name" value="Cyt_C_IC"/>
</dbReference>
<proteinExistence type="predicted"/>
<evidence type="ECO:0000313" key="12">
    <source>
        <dbReference type="Proteomes" id="UP001597135"/>
    </source>
</evidence>
<comment type="cofactor">
    <cofactor evidence="1">
        <name>heme c</name>
        <dbReference type="ChEBI" id="CHEBI:61717"/>
    </cofactor>
</comment>
<feature type="domain" description="Cytochrome c" evidence="10">
    <location>
        <begin position="40"/>
        <end position="143"/>
    </location>
</feature>
<dbReference type="PRINTS" id="PR00605">
    <property type="entry name" value="CYTCHROMECIC"/>
</dbReference>
<evidence type="ECO:0000256" key="5">
    <source>
        <dbReference type="ARBA" id="ARBA00022723"/>
    </source>
</evidence>
<accession>A0ABW3ZGW6</accession>
<feature type="chain" id="PRO_5046912223" evidence="9">
    <location>
        <begin position="24"/>
        <end position="517"/>
    </location>
</feature>
<dbReference type="Pfam" id="PF13442">
    <property type="entry name" value="Cytochrome_CBB3"/>
    <property type="match status" value="1"/>
</dbReference>
<dbReference type="Pfam" id="PF00034">
    <property type="entry name" value="Cytochrom_C"/>
    <property type="match status" value="2"/>
</dbReference>
<evidence type="ECO:0000313" key="11">
    <source>
        <dbReference type="EMBL" id="MFD1341928.1"/>
    </source>
</evidence>
<keyword evidence="9" id="KW-0732">Signal</keyword>
<dbReference type="PANTHER" id="PTHR35008:SF8">
    <property type="entry name" value="ALCOHOL DEHYDROGENASE CYTOCHROME C SUBUNIT"/>
    <property type="match status" value="1"/>
</dbReference>
<protein>
    <submittedName>
        <fullName evidence="11">Cytochrome c</fullName>
    </submittedName>
</protein>
<evidence type="ECO:0000256" key="8">
    <source>
        <dbReference type="PROSITE-ProRule" id="PRU00433"/>
    </source>
</evidence>
<dbReference type="Gene3D" id="1.10.760.10">
    <property type="entry name" value="Cytochrome c-like domain"/>
    <property type="match status" value="3"/>
</dbReference>
<evidence type="ECO:0000256" key="4">
    <source>
        <dbReference type="ARBA" id="ARBA00022660"/>
    </source>
</evidence>
<keyword evidence="3 8" id="KW-0349">Heme</keyword>
<dbReference type="PANTHER" id="PTHR35008">
    <property type="entry name" value="BLL4482 PROTEIN-RELATED"/>
    <property type="match status" value="1"/>
</dbReference>
<dbReference type="Proteomes" id="UP001597135">
    <property type="component" value="Unassembled WGS sequence"/>
</dbReference>
<evidence type="ECO:0000256" key="7">
    <source>
        <dbReference type="ARBA" id="ARBA00023004"/>
    </source>
</evidence>
<dbReference type="InterPro" id="IPR009056">
    <property type="entry name" value="Cyt_c-like_dom"/>
</dbReference>
<dbReference type="InterPro" id="IPR051459">
    <property type="entry name" value="Cytochrome_c-type_DH"/>
</dbReference>
<feature type="domain" description="Cytochrome c" evidence="10">
    <location>
        <begin position="185"/>
        <end position="292"/>
    </location>
</feature>
<dbReference type="SUPFAM" id="SSF46626">
    <property type="entry name" value="Cytochrome c"/>
    <property type="match status" value="3"/>
</dbReference>
<dbReference type="PROSITE" id="PS51007">
    <property type="entry name" value="CYTC"/>
    <property type="match status" value="3"/>
</dbReference>
<gene>
    <name evidence="11" type="ORF">ACFQ4E_05800</name>
</gene>
<keyword evidence="7 8" id="KW-0408">Iron</keyword>
<dbReference type="EMBL" id="JBHTMU010000007">
    <property type="protein sequence ID" value="MFD1341928.1"/>
    <property type="molecule type" value="Genomic_DNA"/>
</dbReference>
<evidence type="ECO:0000256" key="1">
    <source>
        <dbReference type="ARBA" id="ARBA00001926"/>
    </source>
</evidence>
<evidence type="ECO:0000256" key="9">
    <source>
        <dbReference type="SAM" id="SignalP"/>
    </source>
</evidence>
<keyword evidence="4" id="KW-0679">Respiratory chain</keyword>
<organism evidence="11 12">
    <name type="scientific">Litorisediminicola beolgyonensis</name>
    <dbReference type="NCBI Taxonomy" id="1173614"/>
    <lineage>
        <taxon>Bacteria</taxon>
        <taxon>Pseudomonadati</taxon>
        <taxon>Pseudomonadota</taxon>
        <taxon>Alphaproteobacteria</taxon>
        <taxon>Rhodobacterales</taxon>
        <taxon>Paracoccaceae</taxon>
        <taxon>Litorisediminicola</taxon>
    </lineage>
</organism>
<reference evidence="12" key="1">
    <citation type="journal article" date="2019" name="Int. J. Syst. Evol. Microbiol.">
        <title>The Global Catalogue of Microorganisms (GCM) 10K type strain sequencing project: providing services to taxonomists for standard genome sequencing and annotation.</title>
        <authorList>
            <consortium name="The Broad Institute Genomics Platform"/>
            <consortium name="The Broad Institute Genome Sequencing Center for Infectious Disease"/>
            <person name="Wu L."/>
            <person name="Ma J."/>
        </authorList>
    </citation>
    <scope>NUCLEOTIDE SEQUENCE [LARGE SCALE GENOMIC DNA]</scope>
    <source>
        <strain evidence="12">CCUG 62953</strain>
    </source>
</reference>
<evidence type="ECO:0000259" key="10">
    <source>
        <dbReference type="PROSITE" id="PS51007"/>
    </source>
</evidence>
<comment type="caution">
    <text evidence="11">The sequence shown here is derived from an EMBL/GenBank/DDBJ whole genome shotgun (WGS) entry which is preliminary data.</text>
</comment>
<keyword evidence="6" id="KW-0249">Electron transport</keyword>
<feature type="domain" description="Cytochrome c" evidence="10">
    <location>
        <begin position="309"/>
        <end position="394"/>
    </location>
</feature>
<dbReference type="RefSeq" id="WP_386801990.1">
    <property type="nucleotide sequence ID" value="NZ_JBHTMU010000007.1"/>
</dbReference>
<keyword evidence="2" id="KW-0813">Transport</keyword>
<sequence length="517" mass="55461">MPLLSRLSLSLLLATALTPVSLAAEQHSDATKSQAMDTQGAAERGAYLAQLGGCSHCHQVEGGEAFAGGVRINTPFGVLIGPNITPDEETGIGSWSRDDFEGALRRGVNEEGEPLYPAMPYMHFTKLTDEDIDALWAYFQSVTPVRNEVDTVQLPFPYNLRRALSVWKAMYFEPARFEPNPDYNDQVNRGMYLAEGLVHCASCHTPRNSIGGPLENRPYQGASVDGWYAPNISGSAGSKLAKFDQEVLTAFLSDTHPDGLAAFGAMAQVTTSLYDAKPEDVEAIAAYILKRAEDDPEGEAPELEALSDEAFDRGLAVYESNCATCHGEDGRGNQDIAARLVNNGGVTAASPTNVVNVLLGGIAPRRGFGAMPAFADVLNDEEIADVTNYIRRAWDNDGARLANAALVDGRRNNVQEDPRVALAETCPTGDADIISDSLRERVTAMATEDLTSDQLPDAVDKLGPDLPEADYSRKVTALTSIYCNALAELGEGIDQAEVRSRQLAFINAVDSAIAGAN</sequence>